<dbReference type="InterPro" id="IPR036909">
    <property type="entry name" value="Cyt_c-like_dom_sf"/>
</dbReference>
<dbReference type="GO" id="GO:0046872">
    <property type="term" value="F:metal ion binding"/>
    <property type="evidence" value="ECO:0007669"/>
    <property type="project" value="UniProtKB-KW"/>
</dbReference>
<dbReference type="Pfam" id="PF00034">
    <property type="entry name" value="Cytochrom_C"/>
    <property type="match status" value="1"/>
</dbReference>
<evidence type="ECO:0000313" key="9">
    <source>
        <dbReference type="EMBL" id="SMC13929.1"/>
    </source>
</evidence>
<evidence type="ECO:0000256" key="6">
    <source>
        <dbReference type="PROSITE-ProRule" id="PRU00433"/>
    </source>
</evidence>
<dbReference type="AlphaFoldDB" id="A0A1X7BXE2"/>
<dbReference type="Gene3D" id="1.10.760.10">
    <property type="entry name" value="Cytochrome c-like domain"/>
    <property type="match status" value="1"/>
</dbReference>
<evidence type="ECO:0000313" key="10">
    <source>
        <dbReference type="Proteomes" id="UP000193224"/>
    </source>
</evidence>
<name>A0A1X7BXE2_9RHOB</name>
<organism evidence="9 10">
    <name type="scientific">Roseovarius aestuarii</name>
    <dbReference type="NCBI Taxonomy" id="475083"/>
    <lineage>
        <taxon>Bacteria</taxon>
        <taxon>Pseudomonadati</taxon>
        <taxon>Pseudomonadota</taxon>
        <taxon>Alphaproteobacteria</taxon>
        <taxon>Rhodobacterales</taxon>
        <taxon>Roseobacteraceae</taxon>
        <taxon>Roseovarius</taxon>
    </lineage>
</organism>
<keyword evidence="4" id="KW-0249">Electron transport</keyword>
<dbReference type="SUPFAM" id="SSF46626">
    <property type="entry name" value="Cytochrome c"/>
    <property type="match status" value="1"/>
</dbReference>
<keyword evidence="10" id="KW-1185">Reference proteome</keyword>
<sequence>MKRTSLLITTCLMAVAFGSAGFGSDDTAGEVAFEINGDAAAGEKVFRKCKACHAVGEGAEHKAGPVLNGILGKAAGASDEFKYSKALMEKADAETLVWNPETLAEFLTKPKDFIKGTKMTFAGLRKEDDRANVIAYLAQFEGETIE</sequence>
<gene>
    <name evidence="9" type="ORF">ROA7745_03791</name>
</gene>
<dbReference type="PANTHER" id="PTHR11961">
    <property type="entry name" value="CYTOCHROME C"/>
    <property type="match status" value="1"/>
</dbReference>
<proteinExistence type="predicted"/>
<evidence type="ECO:0000259" key="8">
    <source>
        <dbReference type="PROSITE" id="PS51007"/>
    </source>
</evidence>
<dbReference type="PROSITE" id="PS51007">
    <property type="entry name" value="CYTC"/>
    <property type="match status" value="1"/>
</dbReference>
<feature type="domain" description="Cytochrome c" evidence="8">
    <location>
        <begin position="37"/>
        <end position="141"/>
    </location>
</feature>
<evidence type="ECO:0000256" key="1">
    <source>
        <dbReference type="ARBA" id="ARBA00022448"/>
    </source>
</evidence>
<keyword evidence="3 6" id="KW-0479">Metal-binding</keyword>
<dbReference type="InterPro" id="IPR002327">
    <property type="entry name" value="Cyt_c_1A/1B"/>
</dbReference>
<dbReference type="Proteomes" id="UP000193224">
    <property type="component" value="Unassembled WGS sequence"/>
</dbReference>
<protein>
    <submittedName>
        <fullName evidence="9">Cytochrome c2</fullName>
    </submittedName>
</protein>
<evidence type="ECO:0000256" key="3">
    <source>
        <dbReference type="ARBA" id="ARBA00022723"/>
    </source>
</evidence>
<evidence type="ECO:0000256" key="7">
    <source>
        <dbReference type="SAM" id="SignalP"/>
    </source>
</evidence>
<keyword evidence="2 6" id="KW-0349">Heme</keyword>
<dbReference type="GO" id="GO:0009055">
    <property type="term" value="F:electron transfer activity"/>
    <property type="evidence" value="ECO:0007669"/>
    <property type="project" value="InterPro"/>
</dbReference>
<feature type="signal peptide" evidence="7">
    <location>
        <begin position="1"/>
        <end position="21"/>
    </location>
</feature>
<keyword evidence="7" id="KW-0732">Signal</keyword>
<dbReference type="InterPro" id="IPR009056">
    <property type="entry name" value="Cyt_c-like_dom"/>
</dbReference>
<evidence type="ECO:0000256" key="5">
    <source>
        <dbReference type="ARBA" id="ARBA00023004"/>
    </source>
</evidence>
<evidence type="ECO:0000256" key="4">
    <source>
        <dbReference type="ARBA" id="ARBA00022982"/>
    </source>
</evidence>
<accession>A0A1X7BXE2</accession>
<keyword evidence="1" id="KW-0813">Transport</keyword>
<dbReference type="RefSeq" id="WP_085801851.1">
    <property type="nucleotide sequence ID" value="NZ_FWXB01000018.1"/>
</dbReference>
<evidence type="ECO:0000256" key="2">
    <source>
        <dbReference type="ARBA" id="ARBA00022617"/>
    </source>
</evidence>
<keyword evidence="5 6" id="KW-0408">Iron</keyword>
<dbReference type="EMBL" id="FWXB01000018">
    <property type="protein sequence ID" value="SMC13929.1"/>
    <property type="molecule type" value="Genomic_DNA"/>
</dbReference>
<reference evidence="9 10" key="1">
    <citation type="submission" date="2017-03" db="EMBL/GenBank/DDBJ databases">
        <authorList>
            <person name="Afonso C.L."/>
            <person name="Miller P.J."/>
            <person name="Scott M.A."/>
            <person name="Spackman E."/>
            <person name="Goraichik I."/>
            <person name="Dimitrov K.M."/>
            <person name="Suarez D.L."/>
            <person name="Swayne D.E."/>
        </authorList>
    </citation>
    <scope>NUCLEOTIDE SEQUENCE [LARGE SCALE GENOMIC DNA]</scope>
    <source>
        <strain evidence="9 10">CECT 7745</strain>
    </source>
</reference>
<dbReference type="PRINTS" id="PR00604">
    <property type="entry name" value="CYTCHRMECIAB"/>
</dbReference>
<dbReference type="GO" id="GO:0020037">
    <property type="term" value="F:heme binding"/>
    <property type="evidence" value="ECO:0007669"/>
    <property type="project" value="InterPro"/>
</dbReference>
<feature type="chain" id="PRO_5012168597" evidence="7">
    <location>
        <begin position="22"/>
        <end position="146"/>
    </location>
</feature>